<dbReference type="Proteomes" id="UP000194664">
    <property type="component" value="Unassembled WGS sequence"/>
</dbReference>
<dbReference type="SUPFAM" id="SSF46785">
    <property type="entry name" value="Winged helix' DNA-binding domain"/>
    <property type="match status" value="1"/>
</dbReference>
<dbReference type="AlphaFoldDB" id="A0A251X3V7"/>
<dbReference type="GO" id="GO:0006351">
    <property type="term" value="P:DNA-templated transcription"/>
    <property type="evidence" value="ECO:0007669"/>
    <property type="project" value="TreeGrafter"/>
</dbReference>
<dbReference type="OrthoDB" id="5526340at2"/>
<comment type="caution">
    <text evidence="6">The sequence shown here is derived from an EMBL/GenBank/DDBJ whole genome shotgun (WGS) entry which is preliminary data.</text>
</comment>
<dbReference type="InterPro" id="IPR036390">
    <property type="entry name" value="WH_DNA-bd_sf"/>
</dbReference>
<evidence type="ECO:0000256" key="2">
    <source>
        <dbReference type="ARBA" id="ARBA00023015"/>
    </source>
</evidence>
<name>A0A251X3V7_9RHOB</name>
<evidence type="ECO:0000256" key="3">
    <source>
        <dbReference type="ARBA" id="ARBA00023125"/>
    </source>
</evidence>
<dbReference type="GO" id="GO:0043565">
    <property type="term" value="F:sequence-specific DNA binding"/>
    <property type="evidence" value="ECO:0007669"/>
    <property type="project" value="TreeGrafter"/>
</dbReference>
<dbReference type="PANTHER" id="PTHR30537">
    <property type="entry name" value="HTH-TYPE TRANSCRIPTIONAL REGULATOR"/>
    <property type="match status" value="1"/>
</dbReference>
<keyword evidence="7" id="KW-1185">Reference proteome</keyword>
<dbReference type="PRINTS" id="PR00039">
    <property type="entry name" value="HTHLYSR"/>
</dbReference>
<dbReference type="SUPFAM" id="SSF53850">
    <property type="entry name" value="Periplasmic binding protein-like II"/>
    <property type="match status" value="1"/>
</dbReference>
<evidence type="ECO:0000256" key="4">
    <source>
        <dbReference type="ARBA" id="ARBA00023163"/>
    </source>
</evidence>
<dbReference type="InterPro" id="IPR058163">
    <property type="entry name" value="LysR-type_TF_proteobact-type"/>
</dbReference>
<dbReference type="FunFam" id="1.10.10.10:FF:000001">
    <property type="entry name" value="LysR family transcriptional regulator"/>
    <property type="match status" value="1"/>
</dbReference>
<accession>A0A251X3V7</accession>
<protein>
    <submittedName>
        <fullName evidence="6">LysR family transcriptional regulator</fullName>
    </submittedName>
</protein>
<evidence type="ECO:0000256" key="1">
    <source>
        <dbReference type="ARBA" id="ARBA00009437"/>
    </source>
</evidence>
<dbReference type="Pfam" id="PF03466">
    <property type="entry name" value="LysR_substrate"/>
    <property type="match status" value="1"/>
</dbReference>
<dbReference type="InterPro" id="IPR005119">
    <property type="entry name" value="LysR_subst-bd"/>
</dbReference>
<gene>
    <name evidence="6" type="ORF">BVC71_02080</name>
</gene>
<keyword evidence="3" id="KW-0238">DNA-binding</keyword>
<organism evidence="6 7">
    <name type="scientific">Marivivens niveibacter</name>
    <dbReference type="NCBI Taxonomy" id="1930667"/>
    <lineage>
        <taxon>Bacteria</taxon>
        <taxon>Pseudomonadati</taxon>
        <taxon>Pseudomonadota</taxon>
        <taxon>Alphaproteobacteria</taxon>
        <taxon>Rhodobacterales</taxon>
        <taxon>Paracoccaceae</taxon>
        <taxon>Marivivens group</taxon>
        <taxon>Marivivens</taxon>
    </lineage>
</organism>
<proteinExistence type="inferred from homology"/>
<dbReference type="InterPro" id="IPR036388">
    <property type="entry name" value="WH-like_DNA-bd_sf"/>
</dbReference>
<comment type="similarity">
    <text evidence="1">Belongs to the LysR transcriptional regulatory family.</text>
</comment>
<dbReference type="Gene3D" id="3.40.190.10">
    <property type="entry name" value="Periplasmic binding protein-like II"/>
    <property type="match status" value="2"/>
</dbReference>
<dbReference type="EMBL" id="MSPP01000001">
    <property type="protein sequence ID" value="OUD11004.1"/>
    <property type="molecule type" value="Genomic_DNA"/>
</dbReference>
<dbReference type="Pfam" id="PF00126">
    <property type="entry name" value="HTH_1"/>
    <property type="match status" value="1"/>
</dbReference>
<keyword evidence="4" id="KW-0804">Transcription</keyword>
<feature type="domain" description="HTH lysR-type" evidence="5">
    <location>
        <begin position="7"/>
        <end position="64"/>
    </location>
</feature>
<sequence length="303" mass="32930">MRQSYTPSVPELRAFIACAQHGTTTMAASNLNLTQSAISRSVASLEQRLGVILFERVRKRLTLSPAGHAFLPKAQSILASLDDAAVGIMAFGGGETVLRIAALPSFGRAWLLPKLAPFLKQHSGIRIDLTARLSPVDFSTDTIDIAIMRTSHIPPFAETIPIMPEKLVVVAAPFILGDRSDLDDQSLLNLPLLQQSTRPTLWLDWFKSHDTDPRRALRGARMDHFDMVVDAAIAGMGLAIVPDIIAQPALDRGDLAMATKRHFETGDHYTMITPVGGMSQTARLFIDWVQTGIAGCPKTDGAQ</sequence>
<dbReference type="Gene3D" id="1.10.10.10">
    <property type="entry name" value="Winged helix-like DNA-binding domain superfamily/Winged helix DNA-binding domain"/>
    <property type="match status" value="1"/>
</dbReference>
<dbReference type="PANTHER" id="PTHR30537:SF26">
    <property type="entry name" value="GLYCINE CLEAVAGE SYSTEM TRANSCRIPTIONAL ACTIVATOR"/>
    <property type="match status" value="1"/>
</dbReference>
<dbReference type="PROSITE" id="PS50931">
    <property type="entry name" value="HTH_LYSR"/>
    <property type="match status" value="1"/>
</dbReference>
<keyword evidence="2" id="KW-0805">Transcription regulation</keyword>
<dbReference type="GO" id="GO:0003700">
    <property type="term" value="F:DNA-binding transcription factor activity"/>
    <property type="evidence" value="ECO:0007669"/>
    <property type="project" value="InterPro"/>
</dbReference>
<evidence type="ECO:0000259" key="5">
    <source>
        <dbReference type="PROSITE" id="PS50931"/>
    </source>
</evidence>
<evidence type="ECO:0000313" key="6">
    <source>
        <dbReference type="EMBL" id="OUD11004.1"/>
    </source>
</evidence>
<dbReference type="InterPro" id="IPR000847">
    <property type="entry name" value="LysR_HTH_N"/>
</dbReference>
<evidence type="ECO:0000313" key="7">
    <source>
        <dbReference type="Proteomes" id="UP000194664"/>
    </source>
</evidence>
<reference evidence="6 7" key="1">
    <citation type="submission" date="2016-12" db="EMBL/GenBank/DDBJ databases">
        <title>The draft genome sequence of HSLHS2.</title>
        <authorList>
            <person name="Hu D."/>
            <person name="Wang L."/>
            <person name="Shao Z."/>
        </authorList>
    </citation>
    <scope>NUCLEOTIDE SEQUENCE [LARGE SCALE GENOMIC DNA]</scope>
    <source>
        <strain evidence="6">MCCC 1A06712</strain>
    </source>
</reference>